<proteinExistence type="predicted"/>
<dbReference type="KEGG" id="hbo:Hbor_24260"/>
<feature type="transmembrane region" description="Helical" evidence="1">
    <location>
        <begin position="69"/>
        <end position="94"/>
    </location>
</feature>
<keyword evidence="1" id="KW-1133">Transmembrane helix</keyword>
<evidence type="ECO:0000313" key="6">
    <source>
        <dbReference type="Proteomes" id="UP000011585"/>
    </source>
</evidence>
<accession>E4NRE3</accession>
<evidence type="ECO:0000256" key="1">
    <source>
        <dbReference type="SAM" id="Phobius"/>
    </source>
</evidence>
<dbReference type="eggNOG" id="arCOG03909">
    <property type="taxonomic scope" value="Archaea"/>
</dbReference>
<organism evidence="3 5">
    <name type="scientific">Halogeometricum borinquense (strain ATCC 700274 / DSM 11551 / JCM 10706 / KCTC 4070 / PR3)</name>
    <dbReference type="NCBI Taxonomy" id="469382"/>
    <lineage>
        <taxon>Archaea</taxon>
        <taxon>Methanobacteriati</taxon>
        <taxon>Methanobacteriota</taxon>
        <taxon>Stenosarchaea group</taxon>
        <taxon>Halobacteria</taxon>
        <taxon>Halobacteriales</taxon>
        <taxon>Haloferacaceae</taxon>
        <taxon>Halogeometricum</taxon>
    </lineage>
</organism>
<feature type="transmembrane region" description="Helical" evidence="1">
    <location>
        <begin position="21"/>
        <end position="49"/>
    </location>
</feature>
<dbReference type="InterPro" id="IPR018649">
    <property type="entry name" value="SHOCT"/>
</dbReference>
<feature type="domain" description="SHOCT" evidence="2">
    <location>
        <begin position="107"/>
        <end position="132"/>
    </location>
</feature>
<sequence>MGIWTDQLKVRLMATNTTNRRLIALVLIALGALILLPTLFMGFGTMGYGPMMGGGMWGQMWGTGGTVPMWVPLAGLVMQLVFLAVIGGVAYLVYKAITGPERTGDRALEELRVAYARGDLTDEEYEDRRKTLKRE</sequence>
<name>E4NRE3_HALBP</name>
<evidence type="ECO:0000313" key="4">
    <source>
        <dbReference type="EMBL" id="ELY24095.1"/>
    </source>
</evidence>
<gene>
    <name evidence="3" type="ordered locus">Hbor_24260</name>
    <name evidence="4" type="ORF">C499_16317</name>
</gene>
<evidence type="ECO:0000313" key="3">
    <source>
        <dbReference type="EMBL" id="ADQ67984.1"/>
    </source>
</evidence>
<dbReference type="AlphaFoldDB" id="E4NRE3"/>
<evidence type="ECO:0000259" key="2">
    <source>
        <dbReference type="Pfam" id="PF09851"/>
    </source>
</evidence>
<keyword evidence="1" id="KW-0472">Membrane</keyword>
<dbReference type="PATRIC" id="fig|469382.19.peg.3217"/>
<reference evidence="3 5" key="1">
    <citation type="journal article" date="2009" name="Stand. Genomic Sci.">
        <title>Complete genome sequence of Halogeometricum borinquense type strain (PR3).</title>
        <authorList>
            <person name="Malfatti S."/>
            <person name="Tindall B.J."/>
            <person name="Schneider S."/>
            <person name="Fahnrich R."/>
            <person name="Lapidus A."/>
            <person name="Labuttii K."/>
            <person name="Copeland A."/>
            <person name="Glavina Del Rio T."/>
            <person name="Nolan M."/>
            <person name="Chen F."/>
            <person name="Lucas S."/>
            <person name="Tice H."/>
            <person name="Cheng J.F."/>
            <person name="Bruce D."/>
            <person name="Goodwin L."/>
            <person name="Pitluck S."/>
            <person name="Anderson I."/>
            <person name="Pati A."/>
            <person name="Ivanova N."/>
            <person name="Mavromatis K."/>
            <person name="Chen A."/>
            <person name="Palaniappan K."/>
            <person name="D'haeseleer P."/>
            <person name="Goker M."/>
            <person name="Bristow J."/>
            <person name="Eisen J.A."/>
            <person name="Markowitz V."/>
            <person name="Hugenholtz P."/>
            <person name="Kyrpides N.C."/>
            <person name="Klenk H.P."/>
            <person name="Chain P."/>
        </authorList>
    </citation>
    <scope>NUCLEOTIDE SEQUENCE [LARGE SCALE GENOMIC DNA]</scope>
    <source>
        <strain evidence="5">ATCC 700274 / DSM 11551 / JCM 10706 / KCTC 4070 / PR3</strain>
        <strain evidence="3">PR 3</strain>
    </source>
</reference>
<dbReference type="EMBL" id="CP001690">
    <property type="protein sequence ID" value="ADQ67984.1"/>
    <property type="molecule type" value="Genomic_DNA"/>
</dbReference>
<dbReference type="Proteomes" id="UP000006663">
    <property type="component" value="Chromosome"/>
</dbReference>
<dbReference type="Pfam" id="PF09851">
    <property type="entry name" value="SHOCT"/>
    <property type="match status" value="1"/>
</dbReference>
<reference evidence="4 6" key="2">
    <citation type="journal article" date="2014" name="PLoS Genet.">
        <title>Phylogenetically driven sequencing of extremely halophilic archaea reveals strategies for static and dynamic osmo-response.</title>
        <authorList>
            <person name="Becker E.A."/>
            <person name="Seitzer P.M."/>
            <person name="Tritt A."/>
            <person name="Larsen D."/>
            <person name="Krusor M."/>
            <person name="Yao A.I."/>
            <person name="Wu D."/>
            <person name="Madern D."/>
            <person name="Eisen J.A."/>
            <person name="Darling A.E."/>
            <person name="Facciotti M.T."/>
        </authorList>
    </citation>
    <scope>NUCLEOTIDE SEQUENCE [LARGE SCALE GENOMIC DNA]</scope>
    <source>
        <strain evidence="4 6">DSM 11551</strain>
    </source>
</reference>
<keyword evidence="5" id="KW-1185">Reference proteome</keyword>
<evidence type="ECO:0000313" key="5">
    <source>
        <dbReference type="Proteomes" id="UP000006663"/>
    </source>
</evidence>
<dbReference type="EMBL" id="AOHT01000050">
    <property type="protein sequence ID" value="ELY24095.1"/>
    <property type="molecule type" value="Genomic_DNA"/>
</dbReference>
<dbReference type="HOGENOM" id="CLU_155662_0_0_2"/>
<keyword evidence="1" id="KW-0812">Transmembrane</keyword>
<dbReference type="Proteomes" id="UP000011585">
    <property type="component" value="Unassembled WGS sequence"/>
</dbReference>
<protein>
    <submittedName>
        <fullName evidence="3">Predicted membrane protein</fullName>
    </submittedName>
</protein>